<dbReference type="PANTHER" id="PTHR30008:SF0">
    <property type="entry name" value="EXODEOXYRIBONUCLEASE 7 LARGE SUBUNIT"/>
    <property type="match status" value="1"/>
</dbReference>
<evidence type="ECO:0000256" key="5">
    <source>
        <dbReference type="HAMAP-Rule" id="MF_00378"/>
    </source>
</evidence>
<keyword evidence="10" id="KW-1185">Reference proteome</keyword>
<feature type="domain" description="Exonuclease VII large subunit C-terminal" evidence="7">
    <location>
        <begin position="123"/>
        <end position="337"/>
    </location>
</feature>
<evidence type="ECO:0000313" key="10">
    <source>
        <dbReference type="Proteomes" id="UP000199409"/>
    </source>
</evidence>
<keyword evidence="4 5" id="KW-0269">Exonuclease</keyword>
<dbReference type="Proteomes" id="UP000199409">
    <property type="component" value="Unassembled WGS sequence"/>
</dbReference>
<dbReference type="OrthoDB" id="9802795at2"/>
<proteinExistence type="inferred from homology"/>
<keyword evidence="2 5" id="KW-0540">Nuclease</keyword>
<comment type="subunit">
    <text evidence="5">Heterooligomer composed of large and small subunits.</text>
</comment>
<dbReference type="CDD" id="cd04489">
    <property type="entry name" value="ExoVII_LU_OBF"/>
    <property type="match status" value="1"/>
</dbReference>
<dbReference type="GO" id="GO:0009318">
    <property type="term" value="C:exodeoxyribonuclease VII complex"/>
    <property type="evidence" value="ECO:0007669"/>
    <property type="project" value="UniProtKB-UniRule"/>
</dbReference>
<comment type="catalytic activity">
    <reaction evidence="5 6">
        <text>Exonucleolytic cleavage in either 5'- to 3'- or 3'- to 5'-direction to yield nucleoside 5'-phosphates.</text>
        <dbReference type="EC" id="3.1.11.6"/>
    </reaction>
</comment>
<evidence type="ECO:0000256" key="1">
    <source>
        <dbReference type="ARBA" id="ARBA00022490"/>
    </source>
</evidence>
<comment type="function">
    <text evidence="5">Bidirectionally degrades single-stranded DNA into large acid-insoluble oligonucleotides, which are then degraded further into small acid-soluble oligonucleotides.</text>
</comment>
<gene>
    <name evidence="5" type="primary">xseA</name>
    <name evidence="9" type="ORF">SAMN05660420_01338</name>
</gene>
<dbReference type="EMBL" id="FNQN01000003">
    <property type="protein sequence ID" value="SEA13599.1"/>
    <property type="molecule type" value="Genomic_DNA"/>
</dbReference>
<evidence type="ECO:0000256" key="4">
    <source>
        <dbReference type="ARBA" id="ARBA00022839"/>
    </source>
</evidence>
<evidence type="ECO:0000259" key="8">
    <source>
        <dbReference type="Pfam" id="PF13742"/>
    </source>
</evidence>
<dbReference type="GO" id="GO:0006308">
    <property type="term" value="P:DNA catabolic process"/>
    <property type="evidence" value="ECO:0007669"/>
    <property type="project" value="UniProtKB-UniRule"/>
</dbReference>
<dbReference type="InterPro" id="IPR025824">
    <property type="entry name" value="OB-fold_nuc-bd_dom"/>
</dbReference>
<reference evidence="9 10" key="1">
    <citation type="submission" date="2016-10" db="EMBL/GenBank/DDBJ databases">
        <authorList>
            <person name="de Groot N.N."/>
        </authorList>
    </citation>
    <scope>NUCLEOTIDE SEQUENCE [LARGE SCALE GENOMIC DNA]</scope>
    <source>
        <strain evidence="9 10">DSM 7343</strain>
    </source>
</reference>
<evidence type="ECO:0000259" key="7">
    <source>
        <dbReference type="Pfam" id="PF02601"/>
    </source>
</evidence>
<accession>A0A1H3YPU9</accession>
<dbReference type="GO" id="GO:0008855">
    <property type="term" value="F:exodeoxyribonuclease VII activity"/>
    <property type="evidence" value="ECO:0007669"/>
    <property type="project" value="UniProtKB-UniRule"/>
</dbReference>
<evidence type="ECO:0000256" key="6">
    <source>
        <dbReference type="RuleBase" id="RU004355"/>
    </source>
</evidence>
<dbReference type="AlphaFoldDB" id="A0A1H3YPU9"/>
<sequence>MKNNTAISVTTLVELLQDLVEDNFVDVFVQGELSNVSQPASGHYYFTLKDAKTQIRCAMFRSHARALRFKPGDGLAVICRGRVSIYPQRGDLQLLVEAIEPVGVGDLQLAFEQLKAKLEREGLFDLKIKKQIPPFPQTIAVVTSATGAAFQDILNVLRRRSAGVKVLLRSVRVQGVGAGAEIATAIAELNRESDIDVLIVGRGGGSREDLWPFNEEVVARAIVASTIPVISAVGHEVDISISDLAADLRAPTPSAAAELVVQNRLDLERHLDQLTLRLAAQMRSRLSLFKSHLHGLEKRLKGPQEQLRVQRLQLQQLAFRLRQAINTIIEQKNHQVAICAGRLESLSPLAVLSRGYAIIKHLQTGAVVHSSTQLAPGDGLEIQLADGKVVAAVMGQQGKDCEK</sequence>
<organism evidence="9 10">
    <name type="scientific">Desulfuromusa kysingii</name>
    <dbReference type="NCBI Taxonomy" id="37625"/>
    <lineage>
        <taxon>Bacteria</taxon>
        <taxon>Pseudomonadati</taxon>
        <taxon>Thermodesulfobacteriota</taxon>
        <taxon>Desulfuromonadia</taxon>
        <taxon>Desulfuromonadales</taxon>
        <taxon>Geopsychrobacteraceae</taxon>
        <taxon>Desulfuromusa</taxon>
    </lineage>
</organism>
<evidence type="ECO:0000313" key="9">
    <source>
        <dbReference type="EMBL" id="SEA13599.1"/>
    </source>
</evidence>
<feature type="domain" description="OB-fold nucleic acid binding" evidence="8">
    <location>
        <begin position="7"/>
        <end position="100"/>
    </location>
</feature>
<keyword evidence="3 5" id="KW-0378">Hydrolase</keyword>
<keyword evidence="1 5" id="KW-0963">Cytoplasm</keyword>
<dbReference type="EC" id="3.1.11.6" evidence="5"/>
<evidence type="ECO:0000256" key="3">
    <source>
        <dbReference type="ARBA" id="ARBA00022801"/>
    </source>
</evidence>
<dbReference type="HAMAP" id="MF_00378">
    <property type="entry name" value="Exonuc_7_L"/>
    <property type="match status" value="1"/>
</dbReference>
<dbReference type="GO" id="GO:0005737">
    <property type="term" value="C:cytoplasm"/>
    <property type="evidence" value="ECO:0007669"/>
    <property type="project" value="UniProtKB-SubCell"/>
</dbReference>
<dbReference type="PANTHER" id="PTHR30008">
    <property type="entry name" value="EXODEOXYRIBONUCLEASE 7 LARGE SUBUNIT"/>
    <property type="match status" value="1"/>
</dbReference>
<dbReference type="NCBIfam" id="TIGR00237">
    <property type="entry name" value="xseA"/>
    <property type="match status" value="1"/>
</dbReference>
<name>A0A1H3YPU9_9BACT</name>
<evidence type="ECO:0000256" key="2">
    <source>
        <dbReference type="ARBA" id="ARBA00022722"/>
    </source>
</evidence>
<protein>
    <recommendedName>
        <fullName evidence="5">Exodeoxyribonuclease 7 large subunit</fullName>
        <ecNumber evidence="5">3.1.11.6</ecNumber>
    </recommendedName>
    <alternativeName>
        <fullName evidence="5">Exodeoxyribonuclease VII large subunit</fullName>
        <shortName evidence="5">Exonuclease VII large subunit</shortName>
    </alternativeName>
</protein>
<dbReference type="InterPro" id="IPR003753">
    <property type="entry name" value="Exonuc_VII_L"/>
</dbReference>
<dbReference type="RefSeq" id="WP_092345984.1">
    <property type="nucleotide sequence ID" value="NZ_FNQN01000003.1"/>
</dbReference>
<dbReference type="STRING" id="37625.SAMN05660420_01338"/>
<dbReference type="InterPro" id="IPR020579">
    <property type="entry name" value="Exonuc_VII_lsu_C"/>
</dbReference>
<dbReference type="Pfam" id="PF02601">
    <property type="entry name" value="Exonuc_VII_L"/>
    <property type="match status" value="1"/>
</dbReference>
<comment type="similarity">
    <text evidence="5 6">Belongs to the XseA family.</text>
</comment>
<comment type="subcellular location">
    <subcellularLocation>
        <location evidence="5 6">Cytoplasm</location>
    </subcellularLocation>
</comment>
<dbReference type="Pfam" id="PF13742">
    <property type="entry name" value="tRNA_anti_2"/>
    <property type="match status" value="1"/>
</dbReference>
<dbReference type="GO" id="GO:0003676">
    <property type="term" value="F:nucleic acid binding"/>
    <property type="evidence" value="ECO:0007669"/>
    <property type="project" value="InterPro"/>
</dbReference>